<proteinExistence type="predicted"/>
<dbReference type="Proteomes" id="UP000537989">
    <property type="component" value="Unassembled WGS sequence"/>
</dbReference>
<sequence length="785" mass="82814">MKRLAFFCTLLGSASIISGVDNAPEPDTWCMTYLSTYLVPVYNQASSLVMTKPAAESGKQPIAPSLKPTFFGNTSAQRTETGFDTSLPTSVVLRETSVTSELSSDSLESSTSGIEPSLAATESDGSITPPLIDEVVPSSTTGTSAITTSSGLAEPAGRSVIFQVSVAGNEKRNIHKRQAAGGFVGNDKPKSCTFATTFILSEGKLFEGDASIYYSGESYKELSGQDIPTSGSITKTFEDSGRLKFRSPGLPNGRAGFCQSPDGIVYVTFTSGPVGCIPVDVIVYDVAQCQDGRLIGDDEYTSTISGNVAQETTTIEETGLRVTSDVEDATTVDVTTSNSEHSVTQPESISTLSLASDSGTSAITSISQSEPLTTDRGQPSSESEFTLFTSTTDGLENTASVSSTEADTTIDKDTTAISYTFSVDITTTTTADADTTAAGTTTVDTTTTSSGAPNPDCASTSNPYTAPNGITFTIACSTTYFDVDVLRYIGANNFLSCVQACSETEACVASQFNVPASLCILLSRINVETSQSIDGNDVAIKDSIIAGSTTATADTTNIDSTATSITTTDASTTTSDAPSPDCSSVNNPYTADNGETFTVACNTFIGNDVIRVPDVYDFVSCLEVCSETEACVAFFYYKPGTECALLSRLYDDSTRENESYDFGLKDSAFPDTTTTTADAVIADTTTSSIPLETLVPSDCEDLDNPAQVFGETFDLSCLAITSVSELTRFSGANFYECLQFCLRYFRCNGILYDRDNGVCMFWSDSDAGGITPDTSFDLASRRLGD</sequence>
<feature type="region of interest" description="Disordered" evidence="1">
    <location>
        <begin position="102"/>
        <end position="131"/>
    </location>
</feature>
<feature type="region of interest" description="Disordered" evidence="1">
    <location>
        <begin position="334"/>
        <end position="383"/>
    </location>
</feature>
<organism evidence="4 5">
    <name type="scientific">Fusarium austroamericanum</name>
    <dbReference type="NCBI Taxonomy" id="282268"/>
    <lineage>
        <taxon>Eukaryota</taxon>
        <taxon>Fungi</taxon>
        <taxon>Dikarya</taxon>
        <taxon>Ascomycota</taxon>
        <taxon>Pezizomycotina</taxon>
        <taxon>Sordariomycetes</taxon>
        <taxon>Hypocreomycetidae</taxon>
        <taxon>Hypocreales</taxon>
        <taxon>Nectriaceae</taxon>
        <taxon>Fusarium</taxon>
    </lineage>
</organism>
<evidence type="ECO:0000256" key="1">
    <source>
        <dbReference type="SAM" id="MobiDB-lite"/>
    </source>
</evidence>
<feature type="compositionally biased region" description="Polar residues" evidence="1">
    <location>
        <begin position="449"/>
        <end position="460"/>
    </location>
</feature>
<dbReference type="PROSITE" id="PS50948">
    <property type="entry name" value="PAN"/>
    <property type="match status" value="2"/>
</dbReference>
<dbReference type="Pfam" id="PF14295">
    <property type="entry name" value="PAN_4"/>
    <property type="match status" value="2"/>
</dbReference>
<dbReference type="Pfam" id="PF25485">
    <property type="entry name" value="DUF7908"/>
    <property type="match status" value="1"/>
</dbReference>
<dbReference type="SMART" id="SM00473">
    <property type="entry name" value="PAN_AP"/>
    <property type="match status" value="3"/>
</dbReference>
<dbReference type="InterPro" id="IPR057230">
    <property type="entry name" value="DUF7908"/>
</dbReference>
<feature type="compositionally biased region" description="Low complexity" evidence="1">
    <location>
        <begin position="102"/>
        <end position="112"/>
    </location>
</feature>
<evidence type="ECO:0000313" key="4">
    <source>
        <dbReference type="EMBL" id="KAF5239839.1"/>
    </source>
</evidence>
<dbReference type="InterPro" id="IPR003609">
    <property type="entry name" value="Pan_app"/>
</dbReference>
<feature type="signal peptide" evidence="2">
    <location>
        <begin position="1"/>
        <end position="22"/>
    </location>
</feature>
<evidence type="ECO:0000259" key="3">
    <source>
        <dbReference type="PROSITE" id="PS50948"/>
    </source>
</evidence>
<evidence type="ECO:0000256" key="2">
    <source>
        <dbReference type="SAM" id="SignalP"/>
    </source>
</evidence>
<feature type="chain" id="PRO_5042951400" description="Apple domain-containing protein" evidence="2">
    <location>
        <begin position="23"/>
        <end position="785"/>
    </location>
</feature>
<feature type="compositionally biased region" description="Polar residues" evidence="1">
    <location>
        <begin position="337"/>
        <end position="379"/>
    </location>
</feature>
<gene>
    <name evidence="4" type="ORF">FAUST_4725</name>
</gene>
<feature type="domain" description="Apple" evidence="3">
    <location>
        <begin position="699"/>
        <end position="783"/>
    </location>
</feature>
<dbReference type="EMBL" id="JAAMOD010000120">
    <property type="protein sequence ID" value="KAF5239839.1"/>
    <property type="molecule type" value="Genomic_DNA"/>
</dbReference>
<comment type="caution">
    <text evidence="4">The sequence shown here is derived from an EMBL/GenBank/DDBJ whole genome shotgun (WGS) entry which is preliminary data.</text>
</comment>
<keyword evidence="2" id="KW-0732">Signal</keyword>
<evidence type="ECO:0000313" key="5">
    <source>
        <dbReference type="Proteomes" id="UP000537989"/>
    </source>
</evidence>
<protein>
    <recommendedName>
        <fullName evidence="3">Apple domain-containing protein</fullName>
    </recommendedName>
</protein>
<feature type="region of interest" description="Disordered" evidence="1">
    <location>
        <begin position="441"/>
        <end position="460"/>
    </location>
</feature>
<feature type="domain" description="Apple" evidence="3">
    <location>
        <begin position="582"/>
        <end position="667"/>
    </location>
</feature>
<reference evidence="4 5" key="1">
    <citation type="submission" date="2020-02" db="EMBL/GenBank/DDBJ databases">
        <title>Identification and distribution of gene clusters putatively required for synthesis of sphingolipid metabolism inhibitors in phylogenetically diverse species of the filamentous fungus Fusarium.</title>
        <authorList>
            <person name="Kim H.-S."/>
            <person name="Busman M."/>
            <person name="Brown D.W."/>
            <person name="Divon H."/>
            <person name="Uhlig S."/>
            <person name="Proctor R.H."/>
        </authorList>
    </citation>
    <scope>NUCLEOTIDE SEQUENCE [LARGE SCALE GENOMIC DNA]</scope>
    <source>
        <strain evidence="4 5">NRRL 2903</strain>
    </source>
</reference>
<dbReference type="AlphaFoldDB" id="A0AAN6C2H5"/>
<name>A0AAN6C2H5_FUSAU</name>
<accession>A0AAN6C2H5</accession>
<keyword evidence="5" id="KW-1185">Reference proteome</keyword>